<name>A0A699ZM22_HAELA</name>
<dbReference type="EMBL" id="BLLF01001532">
    <property type="protein sequence ID" value="GFH19864.1"/>
    <property type="molecule type" value="Genomic_DNA"/>
</dbReference>
<accession>A0A699ZM22</accession>
<sequence length="78" mass="8396">MEDARQLTEMSVTNFVIQPSANLGVQLAPAAPGCSGVQFRTYYGLNLGLSLNEIEVKVSPDHLPLRGRMGVPGHRSDS</sequence>
<protein>
    <submittedName>
        <fullName evidence="1">Uncharacterized protein</fullName>
    </submittedName>
</protein>
<keyword evidence="2" id="KW-1185">Reference proteome</keyword>
<gene>
    <name evidence="1" type="ORF">HaLaN_16887</name>
</gene>
<evidence type="ECO:0000313" key="2">
    <source>
        <dbReference type="Proteomes" id="UP000485058"/>
    </source>
</evidence>
<organism evidence="1 2">
    <name type="scientific">Haematococcus lacustris</name>
    <name type="common">Green alga</name>
    <name type="synonym">Haematococcus pluvialis</name>
    <dbReference type="NCBI Taxonomy" id="44745"/>
    <lineage>
        <taxon>Eukaryota</taxon>
        <taxon>Viridiplantae</taxon>
        <taxon>Chlorophyta</taxon>
        <taxon>core chlorophytes</taxon>
        <taxon>Chlorophyceae</taxon>
        <taxon>CS clade</taxon>
        <taxon>Chlamydomonadales</taxon>
        <taxon>Haematococcaceae</taxon>
        <taxon>Haematococcus</taxon>
    </lineage>
</organism>
<proteinExistence type="predicted"/>
<comment type="caution">
    <text evidence="1">The sequence shown here is derived from an EMBL/GenBank/DDBJ whole genome shotgun (WGS) entry which is preliminary data.</text>
</comment>
<dbReference type="AlphaFoldDB" id="A0A699ZM22"/>
<evidence type="ECO:0000313" key="1">
    <source>
        <dbReference type="EMBL" id="GFH19864.1"/>
    </source>
</evidence>
<dbReference type="Proteomes" id="UP000485058">
    <property type="component" value="Unassembled WGS sequence"/>
</dbReference>
<reference evidence="1 2" key="1">
    <citation type="submission" date="2020-02" db="EMBL/GenBank/DDBJ databases">
        <title>Draft genome sequence of Haematococcus lacustris strain NIES-144.</title>
        <authorList>
            <person name="Morimoto D."/>
            <person name="Nakagawa S."/>
            <person name="Yoshida T."/>
            <person name="Sawayama S."/>
        </authorList>
    </citation>
    <scope>NUCLEOTIDE SEQUENCE [LARGE SCALE GENOMIC DNA]</scope>
    <source>
        <strain evidence="1 2">NIES-144</strain>
    </source>
</reference>